<keyword evidence="3" id="KW-1185">Reference proteome</keyword>
<comment type="caution">
    <text evidence="2">The sequence shown here is derived from an EMBL/GenBank/DDBJ whole genome shotgun (WGS) entry which is preliminary data.</text>
</comment>
<dbReference type="Proteomes" id="UP000245535">
    <property type="component" value="Unassembled WGS sequence"/>
</dbReference>
<evidence type="ECO:0000256" key="1">
    <source>
        <dbReference type="SAM" id="SignalP"/>
    </source>
</evidence>
<feature type="chain" id="PRO_5016277295" evidence="1">
    <location>
        <begin position="23"/>
        <end position="433"/>
    </location>
</feature>
<dbReference type="EMBL" id="QGDO01000001">
    <property type="protein sequence ID" value="PWJ44602.1"/>
    <property type="molecule type" value="Genomic_DNA"/>
</dbReference>
<name>A0A315ZGX5_SEDFL</name>
<dbReference type="OrthoDB" id="9771991at2"/>
<protein>
    <submittedName>
        <fullName evidence="2">Short chain amide porin</fullName>
    </submittedName>
</protein>
<feature type="signal peptide" evidence="1">
    <location>
        <begin position="1"/>
        <end position="22"/>
    </location>
</feature>
<proteinExistence type="predicted"/>
<evidence type="ECO:0000313" key="3">
    <source>
        <dbReference type="Proteomes" id="UP000245535"/>
    </source>
</evidence>
<reference evidence="2 3" key="1">
    <citation type="submission" date="2018-03" db="EMBL/GenBank/DDBJ databases">
        <title>Genomic Encyclopedia of Archaeal and Bacterial Type Strains, Phase II (KMG-II): from individual species to whole genera.</title>
        <authorList>
            <person name="Goeker M."/>
        </authorList>
    </citation>
    <scope>NUCLEOTIDE SEQUENCE [LARGE SCALE GENOMIC DNA]</scope>
    <source>
        <strain evidence="2 3">DSM 28229</strain>
    </source>
</reference>
<evidence type="ECO:0000313" key="2">
    <source>
        <dbReference type="EMBL" id="PWJ44602.1"/>
    </source>
</evidence>
<accession>A0A315ZGX5</accession>
<organism evidence="2 3">
    <name type="scientific">Sediminitomix flava</name>
    <dbReference type="NCBI Taxonomy" id="379075"/>
    <lineage>
        <taxon>Bacteria</taxon>
        <taxon>Pseudomonadati</taxon>
        <taxon>Bacteroidota</taxon>
        <taxon>Cytophagia</taxon>
        <taxon>Cytophagales</taxon>
        <taxon>Flammeovirgaceae</taxon>
        <taxon>Sediminitomix</taxon>
    </lineage>
</organism>
<gene>
    <name evidence="2" type="ORF">BC781_101973</name>
</gene>
<keyword evidence="1" id="KW-0732">Signal</keyword>
<dbReference type="RefSeq" id="WP_146201622.1">
    <property type="nucleotide sequence ID" value="NZ_QGDO01000001.1"/>
</dbReference>
<dbReference type="AlphaFoldDB" id="A0A315ZGX5"/>
<sequence>MNRLYSRLFFLFFTLITTSLFAQEKEEESKVTFEPLKFSLNEDGSSYVRVLAWGQFKIDGTQGQEDFTITPQIRRARALAYAQISSKFLVLAHAGLNSLSPNKLTKLGTESNASQVFLHDLWGEYNWTKSEAFTFTTGGGLHYWNGINRMGNHSTISMLTMDNPTFGWPQIGFSDQMARHIGLFAKGNIDRLEYRVAWNVPMSNSADVGNTLTEDSYSYNTRKLYSAVGSNKGMSIFQGYFAYQFKDRESTTLPFKTGTYLGKKSVFNIGAGFFHHKDGVIKLAEGGSIDALNTFEGLEKNTITSNVTHLSVDAFYDAPLGNGALTAYATYMHMNYGEDFTGRVSSGDIAYAHLGYLLPPSIGDGKLQPYVSYGYTGYEAYENAGNEFGAGLNYYFSGHNAKVTFEYKYSQAAYDGLEKEDSNVFAIQTQICL</sequence>